<sequence>MRITGVGHLEDGGQALPGGLIEKYLCDAGAVPVIQHEHHRPLDVGRDQRLFTTKQRIAIAVRDGGCIWPSCTAPPSVCELHHLDHWWEHHGKTDVDHGVPLCRNCHLRLHNEGWRITRERVPETGIDTYWLHPPAHPVTGEAGEPLRLTSKSPRRFTAA</sequence>
<accession>A0ABN2RQ34</accession>
<dbReference type="InterPro" id="IPR003615">
    <property type="entry name" value="HNH_nuc"/>
</dbReference>
<dbReference type="RefSeq" id="WP_425561310.1">
    <property type="nucleotide sequence ID" value="NZ_BAAAOH010000001.1"/>
</dbReference>
<dbReference type="EMBL" id="BAAAOH010000001">
    <property type="protein sequence ID" value="GAA1972951.1"/>
    <property type="molecule type" value="Genomic_DNA"/>
</dbReference>
<name>A0ABN2RQ34_9MICO</name>
<evidence type="ECO:0000259" key="2">
    <source>
        <dbReference type="SMART" id="SM00507"/>
    </source>
</evidence>
<proteinExistence type="predicted"/>
<evidence type="ECO:0000313" key="4">
    <source>
        <dbReference type="Proteomes" id="UP001500326"/>
    </source>
</evidence>
<feature type="region of interest" description="Disordered" evidence="1">
    <location>
        <begin position="140"/>
        <end position="159"/>
    </location>
</feature>
<dbReference type="CDD" id="cd00085">
    <property type="entry name" value="HNHc"/>
    <property type="match status" value="1"/>
</dbReference>
<reference evidence="3 4" key="1">
    <citation type="journal article" date="2019" name="Int. J. Syst. Evol. Microbiol.">
        <title>The Global Catalogue of Microorganisms (GCM) 10K type strain sequencing project: providing services to taxonomists for standard genome sequencing and annotation.</title>
        <authorList>
            <consortium name="The Broad Institute Genomics Platform"/>
            <consortium name="The Broad Institute Genome Sequencing Center for Infectious Disease"/>
            <person name="Wu L."/>
            <person name="Ma J."/>
        </authorList>
    </citation>
    <scope>NUCLEOTIDE SEQUENCE [LARGE SCALE GENOMIC DNA]</scope>
    <source>
        <strain evidence="3 4">JCM 14902</strain>
    </source>
</reference>
<protein>
    <recommendedName>
        <fullName evidence="2">HNH nuclease domain-containing protein</fullName>
    </recommendedName>
</protein>
<keyword evidence="4" id="KW-1185">Reference proteome</keyword>
<organism evidence="3 4">
    <name type="scientific">Microbacterium pumilum</name>
    <dbReference type="NCBI Taxonomy" id="344165"/>
    <lineage>
        <taxon>Bacteria</taxon>
        <taxon>Bacillati</taxon>
        <taxon>Actinomycetota</taxon>
        <taxon>Actinomycetes</taxon>
        <taxon>Micrococcales</taxon>
        <taxon>Microbacteriaceae</taxon>
        <taxon>Microbacterium</taxon>
    </lineage>
</organism>
<evidence type="ECO:0000313" key="3">
    <source>
        <dbReference type="EMBL" id="GAA1972951.1"/>
    </source>
</evidence>
<dbReference type="Proteomes" id="UP001500326">
    <property type="component" value="Unassembled WGS sequence"/>
</dbReference>
<gene>
    <name evidence="3" type="ORF">GCM10009777_01270</name>
</gene>
<dbReference type="SMART" id="SM00507">
    <property type="entry name" value="HNHc"/>
    <property type="match status" value="1"/>
</dbReference>
<comment type="caution">
    <text evidence="3">The sequence shown here is derived from an EMBL/GenBank/DDBJ whole genome shotgun (WGS) entry which is preliminary data.</text>
</comment>
<feature type="domain" description="HNH nuclease" evidence="2">
    <location>
        <begin position="54"/>
        <end position="107"/>
    </location>
</feature>
<evidence type="ECO:0000256" key="1">
    <source>
        <dbReference type="SAM" id="MobiDB-lite"/>
    </source>
</evidence>